<feature type="domain" description="HTH psq-type" evidence="1">
    <location>
        <begin position="1"/>
        <end position="32"/>
    </location>
</feature>
<proteinExistence type="predicted"/>
<dbReference type="Pfam" id="PF05225">
    <property type="entry name" value="HTH_psq"/>
    <property type="match status" value="3"/>
</dbReference>
<dbReference type="InterPro" id="IPR009057">
    <property type="entry name" value="Homeodomain-like_sf"/>
</dbReference>
<evidence type="ECO:0000259" key="1">
    <source>
        <dbReference type="Pfam" id="PF05225"/>
    </source>
</evidence>
<protein>
    <recommendedName>
        <fullName evidence="1">HTH psq-type domain-containing protein</fullName>
    </recommendedName>
</protein>
<name>A0A8S3T5P5_MYTED</name>
<dbReference type="SUPFAM" id="SSF46689">
    <property type="entry name" value="Homeodomain-like"/>
    <property type="match status" value="3"/>
</dbReference>
<accession>A0A8S3T5P5</accession>
<organism evidence="2 3">
    <name type="scientific">Mytilus edulis</name>
    <name type="common">Blue mussel</name>
    <dbReference type="NCBI Taxonomy" id="6550"/>
    <lineage>
        <taxon>Eukaryota</taxon>
        <taxon>Metazoa</taxon>
        <taxon>Spiralia</taxon>
        <taxon>Lophotrochozoa</taxon>
        <taxon>Mollusca</taxon>
        <taxon>Bivalvia</taxon>
        <taxon>Autobranchia</taxon>
        <taxon>Pteriomorphia</taxon>
        <taxon>Mytilida</taxon>
        <taxon>Mytiloidea</taxon>
        <taxon>Mytilidae</taxon>
        <taxon>Mytilinae</taxon>
        <taxon>Mytilus</taxon>
    </lineage>
</organism>
<evidence type="ECO:0000313" key="2">
    <source>
        <dbReference type="EMBL" id="CAG2225891.1"/>
    </source>
</evidence>
<feature type="domain" description="HTH psq-type" evidence="1">
    <location>
        <begin position="129"/>
        <end position="166"/>
    </location>
</feature>
<feature type="domain" description="HTH psq-type" evidence="1">
    <location>
        <begin position="70"/>
        <end position="106"/>
    </location>
</feature>
<dbReference type="Proteomes" id="UP000683360">
    <property type="component" value="Unassembled WGS sequence"/>
</dbReference>
<sequence length="177" mass="20202">MELAVNAVFSGSMSQKKAAQTYGVPQTTISLRLSKLRKKFINAKTISEMKLLLPYHAIRSSGRRWNYDLDTLEKAVEAVCSGAMIPTVAAKVFGVPKTTLYTRRSKMTKKTDNPGRLKRKMIEYKLYAPENLQRALEAVFNDQMNCKEAAITFGIPQATLYRRYTKYHEARTKLQKK</sequence>
<dbReference type="AlphaFoldDB" id="A0A8S3T5P5"/>
<reference evidence="2" key="1">
    <citation type="submission" date="2021-03" db="EMBL/GenBank/DDBJ databases">
        <authorList>
            <person name="Bekaert M."/>
        </authorList>
    </citation>
    <scope>NUCLEOTIDE SEQUENCE</scope>
</reference>
<keyword evidence="3" id="KW-1185">Reference proteome</keyword>
<dbReference type="InterPro" id="IPR007889">
    <property type="entry name" value="HTH_Psq"/>
</dbReference>
<dbReference type="GO" id="GO:0003677">
    <property type="term" value="F:DNA binding"/>
    <property type="evidence" value="ECO:0007669"/>
    <property type="project" value="InterPro"/>
</dbReference>
<dbReference type="OrthoDB" id="6359816at2759"/>
<gene>
    <name evidence="2" type="ORF">MEDL_38965</name>
</gene>
<dbReference type="EMBL" id="CAJPWZ010001862">
    <property type="protein sequence ID" value="CAG2225891.1"/>
    <property type="molecule type" value="Genomic_DNA"/>
</dbReference>
<dbReference type="Gene3D" id="1.10.10.60">
    <property type="entry name" value="Homeodomain-like"/>
    <property type="match status" value="3"/>
</dbReference>
<evidence type="ECO:0000313" key="3">
    <source>
        <dbReference type="Proteomes" id="UP000683360"/>
    </source>
</evidence>
<comment type="caution">
    <text evidence="2">The sequence shown here is derived from an EMBL/GenBank/DDBJ whole genome shotgun (WGS) entry which is preliminary data.</text>
</comment>